<dbReference type="Pfam" id="PF14512">
    <property type="entry name" value="TM1586_NiRdase"/>
    <property type="match status" value="1"/>
</dbReference>
<gene>
    <name evidence="2" type="ORF">H8923_05140</name>
</gene>
<name>A0ABR7JMI5_9FIRM</name>
<organism evidence="2 3">
    <name type="scientific">Romboutsia faecis</name>
    <dbReference type="NCBI Taxonomy" id="2764597"/>
    <lineage>
        <taxon>Bacteria</taxon>
        <taxon>Bacillati</taxon>
        <taxon>Bacillota</taxon>
        <taxon>Clostridia</taxon>
        <taxon>Peptostreptococcales</taxon>
        <taxon>Peptostreptococcaceae</taxon>
        <taxon>Romboutsia</taxon>
    </lineage>
</organism>
<comment type="caution">
    <text evidence="2">The sequence shown here is derived from an EMBL/GenBank/DDBJ whole genome shotgun (WGS) entry which is preliminary data.</text>
</comment>
<sequence length="168" mass="19507">MLDVIANRHSLRTYTDEKIEWKKIKVMLGECMQVSSYKNSNYWEFTVEDKDLLHKLSKLHYRSSHISCSNICIAVLGNRDRFIKVGKWVQGLGSCTQNILLEATNQGLASCLGGVFPKTKRVDYVREVLNILENLVPYALIPLGYSDEEFELVNRFNKYKIHINLYEK</sequence>
<keyword evidence="3" id="KW-1185">Reference proteome</keyword>
<feature type="domain" description="Putative nitroreductase TM1586" evidence="1">
    <location>
        <begin position="3"/>
        <end position="150"/>
    </location>
</feature>
<dbReference type="Gene3D" id="3.40.109.10">
    <property type="entry name" value="NADH Oxidase"/>
    <property type="match status" value="1"/>
</dbReference>
<dbReference type="EMBL" id="JACRWE010000002">
    <property type="protein sequence ID" value="MBC5996139.1"/>
    <property type="molecule type" value="Genomic_DNA"/>
</dbReference>
<evidence type="ECO:0000313" key="2">
    <source>
        <dbReference type="EMBL" id="MBC5996139.1"/>
    </source>
</evidence>
<dbReference type="InterPro" id="IPR050627">
    <property type="entry name" value="Nitroreductase/BluB"/>
</dbReference>
<reference evidence="2 3" key="1">
    <citation type="submission" date="2020-08" db="EMBL/GenBank/DDBJ databases">
        <authorList>
            <person name="Liu C."/>
            <person name="Sun Q."/>
        </authorList>
    </citation>
    <scope>NUCLEOTIDE SEQUENCE [LARGE SCALE GENOMIC DNA]</scope>
    <source>
        <strain evidence="2 3">NSJ-18</strain>
    </source>
</reference>
<proteinExistence type="predicted"/>
<accession>A0ABR7JMI5</accession>
<dbReference type="InterPro" id="IPR029478">
    <property type="entry name" value="TM1586_NiRdase"/>
</dbReference>
<dbReference type="PANTHER" id="PTHR23026:SF123">
    <property type="entry name" value="NAD(P)H NITROREDUCTASE RV3131-RELATED"/>
    <property type="match status" value="1"/>
</dbReference>
<dbReference type="Proteomes" id="UP000609849">
    <property type="component" value="Unassembled WGS sequence"/>
</dbReference>
<dbReference type="RefSeq" id="WP_153924238.1">
    <property type="nucleotide sequence ID" value="NZ_JACRWE010000002.1"/>
</dbReference>
<dbReference type="InterPro" id="IPR000415">
    <property type="entry name" value="Nitroreductase-like"/>
</dbReference>
<protein>
    <submittedName>
        <fullName evidence="2">Nitroreductase family protein</fullName>
    </submittedName>
</protein>
<dbReference type="PANTHER" id="PTHR23026">
    <property type="entry name" value="NADPH NITROREDUCTASE"/>
    <property type="match status" value="1"/>
</dbReference>
<evidence type="ECO:0000313" key="3">
    <source>
        <dbReference type="Proteomes" id="UP000609849"/>
    </source>
</evidence>
<dbReference type="SUPFAM" id="SSF55469">
    <property type="entry name" value="FMN-dependent nitroreductase-like"/>
    <property type="match status" value="1"/>
</dbReference>
<evidence type="ECO:0000259" key="1">
    <source>
        <dbReference type="Pfam" id="PF14512"/>
    </source>
</evidence>